<feature type="compositionally biased region" description="Acidic residues" evidence="1">
    <location>
        <begin position="392"/>
        <end position="404"/>
    </location>
</feature>
<proteinExistence type="predicted"/>
<feature type="compositionally biased region" description="Acidic residues" evidence="1">
    <location>
        <begin position="657"/>
        <end position="670"/>
    </location>
</feature>
<protein>
    <submittedName>
        <fullName evidence="2">Uncharacterized protein</fullName>
    </submittedName>
</protein>
<sequence>MDEFHSDSTKNSHNRFVSNNSLLSLTATSNLSVKRNNQIHSNPIYIYDAPNGLGLAILQAIFQVVINPFHSSLIYSAYILPDNLNRIFFEAMDLKSVRKTLRYISDIGSIPKNLPVVRNDQIFQYFINPISCLHFHPGQIVTIHNPEFDKQLGQIIDIKKDSGKILIKTYPRIDYALLRSDKNISLQSQLNMSMDPSYHAPMVPFHKEGLVTTNSSIPIWNSQVNVIKWDNKYFIGKFQYLWLNYKELTHKNRSQMNAEEIKVFDDGISLYEKMNSAFLNGFYEKLNFEGTHDSDSILTLSLNKGTPSWAHKKTLDFNLSSSDSSSDSENKSSTSNSLSKSQPQKKLHFLEKEVFSSLNKNDHNSQKTNPQTESISSINNEDSNVFPSLPDIDYDDDNNNESDNDDNKSVKENKNKSKKDISRTYSPIYVGSSSSSDEEKNASQSKGNNDKKIAFSQPNVDIFSKSFLDTSSDSDVDALFDYNSSKKKKDASKEKDSSKKDKNNVKDKKSSKKGREKSKPINKSSSKTDKIKSSIDLSNIFSSDLDSDNVVDTDKPSSIKQKSKSQARKSLQEETVNKKVSNHKNKKDSNIKEKHKNAPKIIGDSSSDSSSDAVEIIEPRSSDKENSQIIDQLMKESVDLGDSPPSEKVVFENISSTDDEQVQESDDSEPILDKEEILEEQSQQVKKKHMRNYYKNKGLPVPMEYKSDSYSLDSESSYSD</sequence>
<evidence type="ECO:0000256" key="1">
    <source>
        <dbReference type="SAM" id="MobiDB-lite"/>
    </source>
</evidence>
<feature type="compositionally biased region" description="Basic and acidic residues" evidence="1">
    <location>
        <begin position="405"/>
        <end position="422"/>
    </location>
</feature>
<gene>
    <name evidence="2" type="ORF">M9Y10_022068</name>
</gene>
<keyword evidence="3" id="KW-1185">Reference proteome</keyword>
<feature type="compositionally biased region" description="Basic and acidic residues" evidence="1">
    <location>
        <begin position="491"/>
        <end position="508"/>
    </location>
</feature>
<evidence type="ECO:0000313" key="3">
    <source>
        <dbReference type="Proteomes" id="UP001470230"/>
    </source>
</evidence>
<feature type="compositionally biased region" description="Basic and acidic residues" evidence="1">
    <location>
        <begin position="617"/>
        <end position="626"/>
    </location>
</feature>
<feature type="region of interest" description="Disordered" evidence="1">
    <location>
        <begin position="320"/>
        <end position="345"/>
    </location>
</feature>
<reference evidence="2 3" key="1">
    <citation type="submission" date="2024-04" db="EMBL/GenBank/DDBJ databases">
        <title>Tritrichomonas musculus Genome.</title>
        <authorList>
            <person name="Alves-Ferreira E."/>
            <person name="Grigg M."/>
            <person name="Lorenzi H."/>
            <person name="Galac M."/>
        </authorList>
    </citation>
    <scope>NUCLEOTIDE SEQUENCE [LARGE SCALE GENOMIC DNA]</scope>
    <source>
        <strain evidence="2 3">EAF2021</strain>
    </source>
</reference>
<comment type="caution">
    <text evidence="2">The sequence shown here is derived from an EMBL/GenBank/DDBJ whole genome shotgun (WGS) entry which is preliminary data.</text>
</comment>
<feature type="compositionally biased region" description="Basic residues" evidence="1">
    <location>
        <begin position="685"/>
        <end position="694"/>
    </location>
</feature>
<feature type="compositionally biased region" description="Low complexity" evidence="1">
    <location>
        <begin position="320"/>
        <end position="341"/>
    </location>
</feature>
<organism evidence="2 3">
    <name type="scientific">Tritrichomonas musculus</name>
    <dbReference type="NCBI Taxonomy" id="1915356"/>
    <lineage>
        <taxon>Eukaryota</taxon>
        <taxon>Metamonada</taxon>
        <taxon>Parabasalia</taxon>
        <taxon>Tritrichomonadida</taxon>
        <taxon>Tritrichomonadidae</taxon>
        <taxon>Tritrichomonas</taxon>
    </lineage>
</organism>
<feature type="region of interest" description="Disordered" evidence="1">
    <location>
        <begin position="481"/>
        <end position="627"/>
    </location>
</feature>
<name>A0ABR2KT82_9EUKA</name>
<dbReference type="EMBL" id="JAPFFF010000003">
    <property type="protein sequence ID" value="KAK8893642.1"/>
    <property type="molecule type" value="Genomic_DNA"/>
</dbReference>
<feature type="region of interest" description="Disordered" evidence="1">
    <location>
        <begin position="357"/>
        <end position="455"/>
    </location>
</feature>
<feature type="compositionally biased region" description="Low complexity" evidence="1">
    <location>
        <begin position="373"/>
        <end position="384"/>
    </location>
</feature>
<feature type="compositionally biased region" description="Low complexity" evidence="1">
    <location>
        <begin position="708"/>
        <end position="720"/>
    </location>
</feature>
<accession>A0ABR2KT82</accession>
<dbReference type="Proteomes" id="UP001470230">
    <property type="component" value="Unassembled WGS sequence"/>
</dbReference>
<evidence type="ECO:0000313" key="2">
    <source>
        <dbReference type="EMBL" id="KAK8893642.1"/>
    </source>
</evidence>
<feature type="region of interest" description="Disordered" evidence="1">
    <location>
        <begin position="654"/>
        <end position="720"/>
    </location>
</feature>